<evidence type="ECO:0000256" key="4">
    <source>
        <dbReference type="ARBA" id="ARBA00022692"/>
    </source>
</evidence>
<keyword evidence="5" id="KW-0967">Endosome</keyword>
<dbReference type="PANTHER" id="PTHR31937">
    <property type="entry name" value="TRANSMEMBRANE PROTEIN 163"/>
    <property type="match status" value="1"/>
</dbReference>
<comment type="subcellular location">
    <subcellularLocation>
        <location evidence="2">Cytoplasmic vesicle</location>
        <location evidence="2">Secretory vesicle</location>
        <location evidence="2">Synaptic vesicle membrane</location>
        <topology evidence="2">Multi-pass membrane protein</topology>
    </subcellularLocation>
    <subcellularLocation>
        <location evidence="1">Early endosome membrane</location>
    </subcellularLocation>
</comment>
<comment type="similarity">
    <text evidence="3">Belongs to the TMEM163 family.</text>
</comment>
<dbReference type="InterPro" id="IPR058533">
    <property type="entry name" value="Cation_efflux_TM"/>
</dbReference>
<accession>A0A0G1A7J6</accession>
<feature type="transmembrane region" description="Helical" evidence="11">
    <location>
        <begin position="152"/>
        <end position="169"/>
    </location>
</feature>
<evidence type="ECO:0000313" key="13">
    <source>
        <dbReference type="EMBL" id="KKS57000.1"/>
    </source>
</evidence>
<dbReference type="GO" id="GO:0031410">
    <property type="term" value="C:cytoplasmic vesicle"/>
    <property type="evidence" value="ECO:0007669"/>
    <property type="project" value="UniProtKB-KW"/>
</dbReference>
<feature type="domain" description="Cation efflux protein transmembrane" evidence="12">
    <location>
        <begin position="23"/>
        <end position="198"/>
    </location>
</feature>
<keyword evidence="4 11" id="KW-0812">Transmembrane</keyword>
<evidence type="ECO:0000256" key="8">
    <source>
        <dbReference type="ARBA" id="ARBA00023018"/>
    </source>
</evidence>
<evidence type="ECO:0000256" key="1">
    <source>
        <dbReference type="ARBA" id="ARBA00004146"/>
    </source>
</evidence>
<protein>
    <submittedName>
        <fullName evidence="13">Cation efflux family protein</fullName>
    </submittedName>
</protein>
<feature type="transmembrane region" description="Helical" evidence="11">
    <location>
        <begin position="113"/>
        <end position="131"/>
    </location>
</feature>
<evidence type="ECO:0000256" key="9">
    <source>
        <dbReference type="ARBA" id="ARBA00023136"/>
    </source>
</evidence>
<name>A0A0G1A7J6_9BACT</name>
<reference evidence="13 14" key="1">
    <citation type="journal article" date="2015" name="Nature">
        <title>rRNA introns, odd ribosomes, and small enigmatic genomes across a large radiation of phyla.</title>
        <authorList>
            <person name="Brown C.T."/>
            <person name="Hug L.A."/>
            <person name="Thomas B.C."/>
            <person name="Sharon I."/>
            <person name="Castelle C.J."/>
            <person name="Singh A."/>
            <person name="Wilkins M.J."/>
            <person name="Williams K.H."/>
            <person name="Banfield J.F."/>
        </authorList>
    </citation>
    <scope>NUCLEOTIDE SEQUENCE [LARGE SCALE GENOMIC DNA]</scope>
</reference>
<keyword evidence="6" id="KW-0862">Zinc</keyword>
<evidence type="ECO:0000256" key="2">
    <source>
        <dbReference type="ARBA" id="ARBA00004644"/>
    </source>
</evidence>
<proteinExistence type="inferred from homology"/>
<dbReference type="AlphaFoldDB" id="A0A0G1A7J6"/>
<dbReference type="InterPro" id="IPR026765">
    <property type="entry name" value="Tmem163"/>
</dbReference>
<keyword evidence="8" id="KW-0770">Synapse</keyword>
<dbReference type="SUPFAM" id="SSF161111">
    <property type="entry name" value="Cation efflux protein transmembrane domain-like"/>
    <property type="match status" value="1"/>
</dbReference>
<dbReference type="Proteomes" id="UP000034837">
    <property type="component" value="Unassembled WGS sequence"/>
</dbReference>
<gene>
    <name evidence="13" type="ORF">UV20_C0004G0096</name>
</gene>
<feature type="transmembrane region" description="Helical" evidence="11">
    <location>
        <begin position="15"/>
        <end position="37"/>
    </location>
</feature>
<dbReference type="PANTHER" id="PTHR31937:SF2">
    <property type="entry name" value="TRANSMEMBRANE PROTEIN 163"/>
    <property type="match status" value="1"/>
</dbReference>
<evidence type="ECO:0000256" key="6">
    <source>
        <dbReference type="ARBA" id="ARBA00022833"/>
    </source>
</evidence>
<dbReference type="InterPro" id="IPR027469">
    <property type="entry name" value="Cation_efflux_TMD_sf"/>
</dbReference>
<dbReference type="Pfam" id="PF01545">
    <property type="entry name" value="Cation_efflux"/>
    <property type="match status" value="1"/>
</dbReference>
<evidence type="ECO:0000256" key="10">
    <source>
        <dbReference type="ARBA" id="ARBA00023329"/>
    </source>
</evidence>
<evidence type="ECO:0000256" key="5">
    <source>
        <dbReference type="ARBA" id="ARBA00022753"/>
    </source>
</evidence>
<feature type="transmembrane region" description="Helical" evidence="11">
    <location>
        <begin position="84"/>
        <end position="101"/>
    </location>
</feature>
<evidence type="ECO:0000256" key="11">
    <source>
        <dbReference type="SAM" id="Phobius"/>
    </source>
</evidence>
<evidence type="ECO:0000259" key="12">
    <source>
        <dbReference type="Pfam" id="PF01545"/>
    </source>
</evidence>
<dbReference type="GO" id="GO:0016020">
    <property type="term" value="C:membrane"/>
    <property type="evidence" value="ECO:0007669"/>
    <property type="project" value="InterPro"/>
</dbReference>
<organism evidence="13 14">
    <name type="scientific">Candidatus Magasanikbacteria bacterium GW2011_GWA2_42_32</name>
    <dbReference type="NCBI Taxonomy" id="1619039"/>
    <lineage>
        <taxon>Bacteria</taxon>
        <taxon>Candidatus Magasanikiibacteriota</taxon>
    </lineage>
</organism>
<keyword evidence="9 11" id="KW-0472">Membrane</keyword>
<feature type="transmembrane region" description="Helical" evidence="11">
    <location>
        <begin position="43"/>
        <end position="64"/>
    </location>
</feature>
<comment type="caution">
    <text evidence="13">The sequence shown here is derived from an EMBL/GenBank/DDBJ whole genome shotgun (WGS) entry which is preliminary data.</text>
</comment>
<sequence length="206" mass="23125">MDNIKKIELYRKGILLEYFTVAYNVFEGLISIGAGLVAGSVALVGFGLDSFIESISGGVLIWRLKNHSNDSEREEKIEQRAIKYVAYSFFILALYVAYEAIKKLYFREMPEGSLVGIVIATLSIIIMPILASQKRKVGEKIESRALIADSRETTACVYLSITLLLGLLLNYFLGWWWADPVVSLIIVGFLIKEGCELLEREEDSDV</sequence>
<keyword evidence="10" id="KW-0968">Cytoplasmic vesicle</keyword>
<dbReference type="EMBL" id="LCDO01000004">
    <property type="protein sequence ID" value="KKS57000.1"/>
    <property type="molecule type" value="Genomic_DNA"/>
</dbReference>
<evidence type="ECO:0000256" key="7">
    <source>
        <dbReference type="ARBA" id="ARBA00022989"/>
    </source>
</evidence>
<evidence type="ECO:0000313" key="14">
    <source>
        <dbReference type="Proteomes" id="UP000034837"/>
    </source>
</evidence>
<dbReference type="GO" id="GO:0008324">
    <property type="term" value="F:monoatomic cation transmembrane transporter activity"/>
    <property type="evidence" value="ECO:0007669"/>
    <property type="project" value="InterPro"/>
</dbReference>
<keyword evidence="7 11" id="KW-1133">Transmembrane helix</keyword>
<dbReference type="Gene3D" id="1.20.1510.10">
    <property type="entry name" value="Cation efflux protein transmembrane domain"/>
    <property type="match status" value="1"/>
</dbReference>
<evidence type="ECO:0000256" key="3">
    <source>
        <dbReference type="ARBA" id="ARBA00008731"/>
    </source>
</evidence>